<keyword evidence="2" id="KW-1185">Reference proteome</keyword>
<dbReference type="EMBL" id="JASCZI010000139">
    <property type="protein sequence ID" value="MED6109278.1"/>
    <property type="molecule type" value="Genomic_DNA"/>
</dbReference>
<evidence type="ECO:0000313" key="1">
    <source>
        <dbReference type="EMBL" id="MED6109278.1"/>
    </source>
</evidence>
<organism evidence="1 2">
    <name type="scientific">Stylosanthes scabra</name>
    <dbReference type="NCBI Taxonomy" id="79078"/>
    <lineage>
        <taxon>Eukaryota</taxon>
        <taxon>Viridiplantae</taxon>
        <taxon>Streptophyta</taxon>
        <taxon>Embryophyta</taxon>
        <taxon>Tracheophyta</taxon>
        <taxon>Spermatophyta</taxon>
        <taxon>Magnoliopsida</taxon>
        <taxon>eudicotyledons</taxon>
        <taxon>Gunneridae</taxon>
        <taxon>Pentapetalae</taxon>
        <taxon>rosids</taxon>
        <taxon>fabids</taxon>
        <taxon>Fabales</taxon>
        <taxon>Fabaceae</taxon>
        <taxon>Papilionoideae</taxon>
        <taxon>50 kb inversion clade</taxon>
        <taxon>dalbergioids sensu lato</taxon>
        <taxon>Dalbergieae</taxon>
        <taxon>Pterocarpus clade</taxon>
        <taxon>Stylosanthes</taxon>
    </lineage>
</organism>
<comment type="caution">
    <text evidence="1">The sequence shown here is derived from an EMBL/GenBank/DDBJ whole genome shotgun (WGS) entry which is preliminary data.</text>
</comment>
<accession>A0ABU6QBR9</accession>
<reference evidence="1 2" key="1">
    <citation type="journal article" date="2023" name="Plants (Basel)">
        <title>Bridging the Gap: Combining Genomics and Transcriptomics Approaches to Understand Stylosanthes scabra, an Orphan Legume from the Brazilian Caatinga.</title>
        <authorList>
            <person name="Ferreira-Neto J.R.C."/>
            <person name="da Silva M.D."/>
            <person name="Binneck E."/>
            <person name="de Melo N.F."/>
            <person name="da Silva R.H."/>
            <person name="de Melo A.L.T.M."/>
            <person name="Pandolfi V."/>
            <person name="Bustamante F.O."/>
            <person name="Brasileiro-Vidal A.C."/>
            <person name="Benko-Iseppon A.M."/>
        </authorList>
    </citation>
    <scope>NUCLEOTIDE SEQUENCE [LARGE SCALE GENOMIC DNA]</scope>
    <source>
        <tissue evidence="1">Leaves</tissue>
    </source>
</reference>
<proteinExistence type="predicted"/>
<sequence length="52" mass="5652">MLTRRRYWRRRIQRGGGNTGGASAAEHVDGVGAIKVKAHEQKAPPAWQAIAA</sequence>
<protein>
    <submittedName>
        <fullName evidence="1">Uncharacterized protein</fullName>
    </submittedName>
</protein>
<evidence type="ECO:0000313" key="2">
    <source>
        <dbReference type="Proteomes" id="UP001341840"/>
    </source>
</evidence>
<name>A0ABU6QBR9_9FABA</name>
<gene>
    <name evidence="1" type="ORF">PIB30_031938</name>
</gene>
<dbReference type="Proteomes" id="UP001341840">
    <property type="component" value="Unassembled WGS sequence"/>
</dbReference>